<evidence type="ECO:0000313" key="2">
    <source>
        <dbReference type="Proteomes" id="UP001159363"/>
    </source>
</evidence>
<protein>
    <recommendedName>
        <fullName evidence="3">GAG-pre-integrase domain-containing protein</fullName>
    </recommendedName>
</protein>
<organism evidence="1 2">
    <name type="scientific">Dryococelus australis</name>
    <dbReference type="NCBI Taxonomy" id="614101"/>
    <lineage>
        <taxon>Eukaryota</taxon>
        <taxon>Metazoa</taxon>
        <taxon>Ecdysozoa</taxon>
        <taxon>Arthropoda</taxon>
        <taxon>Hexapoda</taxon>
        <taxon>Insecta</taxon>
        <taxon>Pterygota</taxon>
        <taxon>Neoptera</taxon>
        <taxon>Polyneoptera</taxon>
        <taxon>Phasmatodea</taxon>
        <taxon>Verophasmatodea</taxon>
        <taxon>Anareolatae</taxon>
        <taxon>Phasmatidae</taxon>
        <taxon>Eurycanthinae</taxon>
        <taxon>Dryococelus</taxon>
    </lineage>
</organism>
<gene>
    <name evidence="1" type="ORF">PR048_008646</name>
</gene>
<proteinExistence type="predicted"/>
<accession>A0ABQ9HXN9</accession>
<comment type="caution">
    <text evidence="1">The sequence shown here is derived from an EMBL/GenBank/DDBJ whole genome shotgun (WGS) entry which is preliminary data.</text>
</comment>
<evidence type="ECO:0000313" key="1">
    <source>
        <dbReference type="EMBL" id="KAJ8889152.1"/>
    </source>
</evidence>
<name>A0ABQ9HXN9_9NEOP</name>
<sequence>MRKGEEYGYTEAGQIEAVTRYSLRGHNDNPSTGSLLHHIKGQETKDMQRNVTEVKLAWNLYCPHLAKKATVYSRRKREDNRSHSAEELHMCNTVVSGLLTEYCLRVCKYARVRRHTEPTAFLRTLSLNSVVIGKHRWRPNYQLNEISNVGIIPISDYTTPTTKERSIVTNDTEAFDDCREATNSLAVSSRKALPTHSFLAFYCASADVPADILPLQCDMSLCKGNYYDGWARTGILRLGSCQLVATRWRAAPGAATAVVIGPVHFLTAARHWENILIDAIHINTYRPAVAKRMYRLLLTALDGSQLLHHVGTPRLHGPLLTVRFLLLHPALQPFSGRTLYICLQTVPLLGRCFPHLPCFPQYLLQLQHVICSTPAITNFPSAHLKFIQLTMQVCEDAKKTCCSGLSMLSSSSLGSVVSERLYCLPPTMANRFQYLVNTFAREYPVSPTLALQCAPFSPQFTLLGSKTIVKLDIQPVYSMAVAENLWHRRLGHLHRRNMNILKNMASGAESLQVSSETKTKNAKIPGRVTPDFCLWESCRMMPLADWFCWGYPVSSALSFWRCSILTSITLIGSQDLDVKNHPNLFSHSLKNAKECPQLPYISWNRKLDDLKFIRGGADDFTRTCPRNVTIGLIIRRKYIYRAIRVDICIWLWQGIVSFAPLIPRREPFAMPVTCQVILHLLRFRIHLKQFLWFAILTETKETYPTVTASRWIVNFNIDIQETDGLQPAVRNLEACLPAWRVGVGGRLSRMSGEVLSGSRKMHPPHSNAISQLNTSWKSPGLHTGVVRDCKWATHENYFWENSKLRWSLTLRVTTKKKKCWHTLNHCFGDLLPCWRRDSGTVHNVVHRPTGYRLRNIYQIIASGTITGRAEVTNIIGEEI</sequence>
<reference evidence="1 2" key="1">
    <citation type="submission" date="2023-02" db="EMBL/GenBank/DDBJ databases">
        <title>LHISI_Scaffold_Assembly.</title>
        <authorList>
            <person name="Stuart O.P."/>
            <person name="Cleave R."/>
            <person name="Magrath M.J.L."/>
            <person name="Mikheyev A.S."/>
        </authorList>
    </citation>
    <scope>NUCLEOTIDE SEQUENCE [LARGE SCALE GENOMIC DNA]</scope>
    <source>
        <strain evidence="1">Daus_M_001</strain>
        <tissue evidence="1">Leg muscle</tissue>
    </source>
</reference>
<dbReference type="Proteomes" id="UP001159363">
    <property type="component" value="Chromosome 3"/>
</dbReference>
<keyword evidence="2" id="KW-1185">Reference proteome</keyword>
<dbReference type="EMBL" id="JARBHB010000003">
    <property type="protein sequence ID" value="KAJ8889152.1"/>
    <property type="molecule type" value="Genomic_DNA"/>
</dbReference>
<evidence type="ECO:0008006" key="3">
    <source>
        <dbReference type="Google" id="ProtNLM"/>
    </source>
</evidence>